<keyword evidence="2" id="KW-1185">Reference proteome</keyword>
<name>A0A5N4CPC4_CAMDR</name>
<evidence type="ECO:0000313" key="2">
    <source>
        <dbReference type="Proteomes" id="UP000299084"/>
    </source>
</evidence>
<sequence>MNVTVAAQRGSVPVQRAREVMSPKEMPEGWDLGGKKFCWGVEGMWQEVVHGFPCSAKASQLERRHREMSGTTSCDQAVLEEEGKTQLQGKPGSQQGFSGTRVRVNYLGSHRTGAGPESLHFSQAPRWC</sequence>
<comment type="caution">
    <text evidence="1">The sequence shown here is derived from an EMBL/GenBank/DDBJ whole genome shotgun (WGS) entry which is preliminary data.</text>
</comment>
<accession>A0A5N4CPC4</accession>
<dbReference type="AlphaFoldDB" id="A0A5N4CPC4"/>
<dbReference type="EMBL" id="JWIN03000021">
    <property type="protein sequence ID" value="KAB1260737.1"/>
    <property type="molecule type" value="Genomic_DNA"/>
</dbReference>
<evidence type="ECO:0000313" key="1">
    <source>
        <dbReference type="EMBL" id="KAB1260737.1"/>
    </source>
</evidence>
<protein>
    <submittedName>
        <fullName evidence="1">Uncharacterized protein</fullName>
    </submittedName>
</protein>
<gene>
    <name evidence="1" type="ORF">Cadr_000024580</name>
</gene>
<reference evidence="1 2" key="1">
    <citation type="journal article" date="2019" name="Mol. Ecol. Resour.">
        <title>Improving Illumina assemblies with Hi-C and long reads: an example with the North African dromedary.</title>
        <authorList>
            <person name="Elbers J.P."/>
            <person name="Rogers M.F."/>
            <person name="Perelman P.L."/>
            <person name="Proskuryakova A.A."/>
            <person name="Serdyukova N.A."/>
            <person name="Johnson W.E."/>
            <person name="Horin P."/>
            <person name="Corander J."/>
            <person name="Murphy D."/>
            <person name="Burger P.A."/>
        </authorList>
    </citation>
    <scope>NUCLEOTIDE SEQUENCE [LARGE SCALE GENOMIC DNA]</scope>
    <source>
        <strain evidence="1">Drom800</strain>
        <tissue evidence="1">Blood</tissue>
    </source>
</reference>
<dbReference type="Proteomes" id="UP000299084">
    <property type="component" value="Unassembled WGS sequence"/>
</dbReference>
<organism evidence="1 2">
    <name type="scientific">Camelus dromedarius</name>
    <name type="common">Dromedary</name>
    <name type="synonym">Arabian camel</name>
    <dbReference type="NCBI Taxonomy" id="9838"/>
    <lineage>
        <taxon>Eukaryota</taxon>
        <taxon>Metazoa</taxon>
        <taxon>Chordata</taxon>
        <taxon>Craniata</taxon>
        <taxon>Vertebrata</taxon>
        <taxon>Euteleostomi</taxon>
        <taxon>Mammalia</taxon>
        <taxon>Eutheria</taxon>
        <taxon>Laurasiatheria</taxon>
        <taxon>Artiodactyla</taxon>
        <taxon>Tylopoda</taxon>
        <taxon>Camelidae</taxon>
        <taxon>Camelus</taxon>
    </lineage>
</organism>
<proteinExistence type="predicted"/>